<reference evidence="1" key="1">
    <citation type="submission" date="2020-04" db="EMBL/GenBank/DDBJ databases">
        <authorList>
            <person name="Alioto T."/>
            <person name="Alioto T."/>
            <person name="Gomez Garrido J."/>
        </authorList>
    </citation>
    <scope>NUCLEOTIDE SEQUENCE</scope>
    <source>
        <strain evidence="1">A484AB</strain>
    </source>
</reference>
<keyword evidence="2" id="KW-1185">Reference proteome</keyword>
<accession>A0A6S7K549</accession>
<protein>
    <submittedName>
        <fullName evidence="1">Uncharacterized protein</fullName>
    </submittedName>
</protein>
<dbReference type="Proteomes" id="UP001152795">
    <property type="component" value="Unassembled WGS sequence"/>
</dbReference>
<evidence type="ECO:0000313" key="2">
    <source>
        <dbReference type="Proteomes" id="UP001152795"/>
    </source>
</evidence>
<organism evidence="1 2">
    <name type="scientific">Paramuricea clavata</name>
    <name type="common">Red gorgonian</name>
    <name type="synonym">Violescent sea-whip</name>
    <dbReference type="NCBI Taxonomy" id="317549"/>
    <lineage>
        <taxon>Eukaryota</taxon>
        <taxon>Metazoa</taxon>
        <taxon>Cnidaria</taxon>
        <taxon>Anthozoa</taxon>
        <taxon>Octocorallia</taxon>
        <taxon>Malacalcyonacea</taxon>
        <taxon>Plexauridae</taxon>
        <taxon>Paramuricea</taxon>
    </lineage>
</organism>
<name>A0A6S7K549_PARCT</name>
<evidence type="ECO:0000313" key="1">
    <source>
        <dbReference type="EMBL" id="CAB4040595.1"/>
    </source>
</evidence>
<feature type="non-terminal residue" evidence="1">
    <location>
        <position position="86"/>
    </location>
</feature>
<proteinExistence type="predicted"/>
<dbReference type="EMBL" id="CACRXK020027007">
    <property type="protein sequence ID" value="CAB4040595.1"/>
    <property type="molecule type" value="Genomic_DNA"/>
</dbReference>
<gene>
    <name evidence="1" type="ORF">PACLA_8A077933</name>
</gene>
<dbReference type="AlphaFoldDB" id="A0A6S7K549"/>
<comment type="caution">
    <text evidence="1">The sequence shown here is derived from an EMBL/GenBank/DDBJ whole genome shotgun (WGS) entry which is preliminary data.</text>
</comment>
<sequence>MKVNNYSTKWIMINCEASSLFKLIKDSNFTSTSVGVKAWESLAVHKLYWEENQMLGYHEGFNFYNDYVYARIGFALKTACKSFLGL</sequence>